<feature type="region of interest" description="Disordered" evidence="1">
    <location>
        <begin position="75"/>
        <end position="125"/>
    </location>
</feature>
<organism evidence="2 3">
    <name type="scientific">Rhizobium gallicum bv. gallicum R602sp</name>
    <dbReference type="NCBI Taxonomy" id="1041138"/>
    <lineage>
        <taxon>Bacteria</taxon>
        <taxon>Pseudomonadati</taxon>
        <taxon>Pseudomonadota</taxon>
        <taxon>Alphaproteobacteria</taxon>
        <taxon>Hyphomicrobiales</taxon>
        <taxon>Rhizobiaceae</taxon>
        <taxon>Rhizobium/Agrobacterium group</taxon>
        <taxon>Rhizobium</taxon>
    </lineage>
</organism>
<reference evidence="2 3" key="1">
    <citation type="submission" date="2013-11" db="EMBL/GenBank/DDBJ databases">
        <title>Complete genome sequence of Rhizobium gallicum bv. gallicum R602.</title>
        <authorList>
            <person name="Bustos P."/>
            <person name="Santamaria R.I."/>
            <person name="Lozano L."/>
            <person name="Acosta J.L."/>
            <person name="Ormeno-Orrillo E."/>
            <person name="Rogel M.A."/>
            <person name="Romero D."/>
            <person name="Cevallos M.A."/>
            <person name="Martinez-Romero E."/>
            <person name="Gonzalez V."/>
        </authorList>
    </citation>
    <scope>NUCLEOTIDE SEQUENCE [LARGE SCALE GENOMIC DNA]</scope>
    <source>
        <strain evidence="2 3">R602</strain>
        <plasmid evidence="2 3">pRgalR602a</plasmid>
    </source>
</reference>
<proteinExistence type="predicted"/>
<gene>
    <name evidence="2" type="ORF">RGR602_PA00177</name>
</gene>
<keyword evidence="3" id="KW-1185">Reference proteome</keyword>
<evidence type="ECO:0000256" key="1">
    <source>
        <dbReference type="SAM" id="MobiDB-lite"/>
    </source>
</evidence>
<evidence type="ECO:0000313" key="2">
    <source>
        <dbReference type="EMBL" id="AJD43521.1"/>
    </source>
</evidence>
<protein>
    <submittedName>
        <fullName evidence="2">Uncharacterized protein</fullName>
    </submittedName>
</protein>
<name>A0A0B4X8N9_9HYPH</name>
<geneLocation type="plasmid" evidence="2 3">
    <name>pRgalR602a</name>
</geneLocation>
<keyword evidence="2" id="KW-0614">Plasmid</keyword>
<dbReference type="KEGG" id="rga:RGR602_PA00177"/>
<dbReference type="HOGENOM" id="CLU_162680_0_0_5"/>
<accession>A0A0B4X8N9</accession>
<evidence type="ECO:0000313" key="3">
    <source>
        <dbReference type="Proteomes" id="UP000031368"/>
    </source>
</evidence>
<dbReference type="AlphaFoldDB" id="A0A0B4X8N9"/>
<dbReference type="Proteomes" id="UP000031368">
    <property type="component" value="Plasmid pRgalR602a"/>
</dbReference>
<dbReference type="EMBL" id="CP006878">
    <property type="protein sequence ID" value="AJD43521.1"/>
    <property type="molecule type" value="Genomic_DNA"/>
</dbReference>
<sequence>MIPALPDRPSVLLRSEPAAVRFKAAVAPRDGRTPSSFTEQARVLFRGQFALFARKPAPLVQAGPDPETPFFRRFGMTAPKGKPAWAGARSDDLERKRSWPGPHPPLAIPPASCNCARAPPSKWSG</sequence>